<proteinExistence type="predicted"/>
<dbReference type="Proteomes" id="UP000609849">
    <property type="component" value="Unassembled WGS sequence"/>
</dbReference>
<sequence length="281" mass="31308">MKNNSVKVICDGIANMPRELAKQYEIEVVPLTVRVDGKEYRDIDITDEQFYVMMREAKEMPKTSQATYIDFKDIFDRHVADGKTVLYISGSSKSSGTYQSAVLASKDVEGDIHIFDSMSICFGCGMLVLTAARMLNEGASIEEVLKELESLRDRVFVSMSMNSLEYLKKGGRISNGKALVGNMLSLRPMLTVKDGLIFQEGQVRGNKKIIPTIIKRTKEVCGEDFSDRTIAIGCGDNLEDREQLKEAVLRELNPKELILITINPPMCSHSGPGFIGLTCFK</sequence>
<dbReference type="PANTHER" id="PTHR33434">
    <property type="entry name" value="DEGV DOMAIN-CONTAINING PROTEIN DR_1986-RELATED"/>
    <property type="match status" value="1"/>
</dbReference>
<gene>
    <name evidence="2" type="ORF">H8923_00620</name>
</gene>
<dbReference type="InterPro" id="IPR050270">
    <property type="entry name" value="DegV_domain_contain"/>
</dbReference>
<dbReference type="PROSITE" id="PS51482">
    <property type="entry name" value="DEGV"/>
    <property type="match status" value="1"/>
</dbReference>
<dbReference type="PANTHER" id="PTHR33434:SF2">
    <property type="entry name" value="FATTY ACID-BINDING PROTEIN TM_1468"/>
    <property type="match status" value="1"/>
</dbReference>
<protein>
    <submittedName>
        <fullName evidence="2">DegV family protein</fullName>
    </submittedName>
</protein>
<comment type="caution">
    <text evidence="2">The sequence shown here is derived from an EMBL/GenBank/DDBJ whole genome shotgun (WGS) entry which is preliminary data.</text>
</comment>
<reference evidence="2 3" key="1">
    <citation type="submission" date="2020-08" db="EMBL/GenBank/DDBJ databases">
        <authorList>
            <person name="Liu C."/>
            <person name="Sun Q."/>
        </authorList>
    </citation>
    <scope>NUCLEOTIDE SEQUENCE [LARGE SCALE GENOMIC DNA]</scope>
    <source>
        <strain evidence="2 3">NSJ-18</strain>
    </source>
</reference>
<dbReference type="NCBIfam" id="TIGR00762">
    <property type="entry name" value="DegV"/>
    <property type="match status" value="1"/>
</dbReference>
<evidence type="ECO:0000256" key="1">
    <source>
        <dbReference type="ARBA" id="ARBA00023121"/>
    </source>
</evidence>
<accession>A0ABR7JK05</accession>
<dbReference type="RefSeq" id="WP_172976715.1">
    <property type="nucleotide sequence ID" value="NZ_JACRWE010000001.1"/>
</dbReference>
<organism evidence="2 3">
    <name type="scientific">Romboutsia faecis</name>
    <dbReference type="NCBI Taxonomy" id="2764597"/>
    <lineage>
        <taxon>Bacteria</taxon>
        <taxon>Bacillati</taxon>
        <taxon>Bacillota</taxon>
        <taxon>Clostridia</taxon>
        <taxon>Peptostreptococcales</taxon>
        <taxon>Peptostreptococcaceae</taxon>
        <taxon>Romboutsia</taxon>
    </lineage>
</organism>
<keyword evidence="1" id="KW-0446">Lipid-binding</keyword>
<dbReference type="Pfam" id="PF02645">
    <property type="entry name" value="DegV"/>
    <property type="match status" value="1"/>
</dbReference>
<evidence type="ECO:0000313" key="2">
    <source>
        <dbReference type="EMBL" id="MBC5995249.1"/>
    </source>
</evidence>
<dbReference type="SUPFAM" id="SSF82549">
    <property type="entry name" value="DAK1/DegV-like"/>
    <property type="match status" value="1"/>
</dbReference>
<dbReference type="InterPro" id="IPR003797">
    <property type="entry name" value="DegV"/>
</dbReference>
<evidence type="ECO:0000313" key="3">
    <source>
        <dbReference type="Proteomes" id="UP000609849"/>
    </source>
</evidence>
<dbReference type="Gene3D" id="3.40.50.10170">
    <property type="match status" value="1"/>
</dbReference>
<dbReference type="InterPro" id="IPR043168">
    <property type="entry name" value="DegV_C"/>
</dbReference>
<dbReference type="Gene3D" id="3.30.1180.10">
    <property type="match status" value="1"/>
</dbReference>
<name>A0ABR7JK05_9FIRM</name>
<keyword evidence="3" id="KW-1185">Reference proteome</keyword>
<dbReference type="EMBL" id="JACRWE010000001">
    <property type="protein sequence ID" value="MBC5995249.1"/>
    <property type="molecule type" value="Genomic_DNA"/>
</dbReference>